<dbReference type="EMBL" id="SULG01000163">
    <property type="protein sequence ID" value="TLD39929.1"/>
    <property type="molecule type" value="Genomic_DNA"/>
</dbReference>
<dbReference type="SMART" id="SM01321">
    <property type="entry name" value="Y1_Tnp"/>
    <property type="match status" value="1"/>
</dbReference>
<dbReference type="InterPro" id="IPR052715">
    <property type="entry name" value="RAYT_transposase"/>
</dbReference>
<dbReference type="PANTHER" id="PTHR36966">
    <property type="entry name" value="REP-ASSOCIATED TYROSINE TRANSPOSASE"/>
    <property type="match status" value="1"/>
</dbReference>
<dbReference type="Proteomes" id="UP000319783">
    <property type="component" value="Unassembled WGS sequence"/>
</dbReference>
<dbReference type="Pfam" id="PF01797">
    <property type="entry name" value="Y1_Tnp"/>
    <property type="match status" value="1"/>
</dbReference>
<name>A0A533Q739_9BACT</name>
<gene>
    <name evidence="2" type="ORF">JETT_3806</name>
</gene>
<dbReference type="InterPro" id="IPR002686">
    <property type="entry name" value="Transposase_17"/>
</dbReference>
<organism evidence="2 3">
    <name type="scientific">Candidatus Jettenia ecosi</name>
    <dbReference type="NCBI Taxonomy" id="2494326"/>
    <lineage>
        <taxon>Bacteria</taxon>
        <taxon>Pseudomonadati</taxon>
        <taxon>Planctomycetota</taxon>
        <taxon>Candidatus Brocadiia</taxon>
        <taxon>Candidatus Brocadiales</taxon>
        <taxon>Candidatus Brocadiaceae</taxon>
        <taxon>Candidatus Jettenia</taxon>
    </lineage>
</organism>
<dbReference type="SUPFAM" id="SSF143422">
    <property type="entry name" value="Transposase IS200-like"/>
    <property type="match status" value="1"/>
</dbReference>
<protein>
    <recommendedName>
        <fullName evidence="1">Transposase IS200-like domain-containing protein</fullName>
    </recommendedName>
</protein>
<dbReference type="Gene3D" id="3.30.70.1290">
    <property type="entry name" value="Transposase IS200-like"/>
    <property type="match status" value="1"/>
</dbReference>
<dbReference type="GO" id="GO:0006313">
    <property type="term" value="P:DNA transposition"/>
    <property type="evidence" value="ECO:0007669"/>
    <property type="project" value="InterPro"/>
</dbReference>
<comment type="caution">
    <text evidence="2">The sequence shown here is derived from an EMBL/GenBank/DDBJ whole genome shotgun (WGS) entry which is preliminary data.</text>
</comment>
<dbReference type="AlphaFoldDB" id="A0A533Q739"/>
<evidence type="ECO:0000313" key="2">
    <source>
        <dbReference type="EMBL" id="TLD39929.1"/>
    </source>
</evidence>
<evidence type="ECO:0000259" key="1">
    <source>
        <dbReference type="SMART" id="SM01321"/>
    </source>
</evidence>
<sequence>MGLRNRWNYSGYPYFITTTVVEWAKVFKSKAYFDILCESLLFCKDKYICKLLAYCLMPNHIHLVLWPDQSAAISAFMRDFKKFTSVQIRKALEQEG</sequence>
<dbReference type="GO" id="GO:0043565">
    <property type="term" value="F:sequence-specific DNA binding"/>
    <property type="evidence" value="ECO:0007669"/>
    <property type="project" value="TreeGrafter"/>
</dbReference>
<dbReference type="GO" id="GO:0004803">
    <property type="term" value="F:transposase activity"/>
    <property type="evidence" value="ECO:0007669"/>
    <property type="project" value="InterPro"/>
</dbReference>
<feature type="domain" description="Transposase IS200-like" evidence="1">
    <location>
        <begin position="9"/>
        <end position="95"/>
    </location>
</feature>
<evidence type="ECO:0000313" key="3">
    <source>
        <dbReference type="Proteomes" id="UP000319783"/>
    </source>
</evidence>
<reference evidence="2 3" key="1">
    <citation type="submission" date="2019-04" db="EMBL/GenBank/DDBJ databases">
        <title>Genome of a novel bacterium Candidatus Jettenia ecosi reconstructed from metagenome of an anammox bioreactor.</title>
        <authorList>
            <person name="Mardanov A.V."/>
            <person name="Beletsky A.V."/>
            <person name="Ravin N.V."/>
            <person name="Botchkova E.A."/>
            <person name="Litti Y.V."/>
            <person name="Nozhevnikova A.N."/>
        </authorList>
    </citation>
    <scope>NUCLEOTIDE SEQUENCE [LARGE SCALE GENOMIC DNA]</scope>
    <source>
        <strain evidence="2">J2</strain>
    </source>
</reference>
<dbReference type="InterPro" id="IPR036515">
    <property type="entry name" value="Transposase_17_sf"/>
</dbReference>
<dbReference type="PANTHER" id="PTHR36966:SF1">
    <property type="entry name" value="REP-ASSOCIATED TYROSINE TRANSPOSASE"/>
    <property type="match status" value="1"/>
</dbReference>
<accession>A0A533Q739</accession>
<proteinExistence type="predicted"/>